<dbReference type="AlphaFoldDB" id="A0AAN8W5D3"/>
<evidence type="ECO:0000313" key="4">
    <source>
        <dbReference type="Proteomes" id="UP001370490"/>
    </source>
</evidence>
<evidence type="ECO:0000256" key="1">
    <source>
        <dbReference type="SAM" id="SignalP"/>
    </source>
</evidence>
<evidence type="ECO:0000313" key="3">
    <source>
        <dbReference type="EMBL" id="KAK6943579.1"/>
    </source>
</evidence>
<dbReference type="InterPro" id="IPR039265">
    <property type="entry name" value="DIR1-like"/>
</dbReference>
<dbReference type="InterPro" id="IPR016140">
    <property type="entry name" value="Bifunc_inhib/LTP/seed_store"/>
</dbReference>
<reference evidence="3 4" key="1">
    <citation type="submission" date="2023-12" db="EMBL/GenBank/DDBJ databases">
        <title>A high-quality genome assembly for Dillenia turbinata (Dilleniales).</title>
        <authorList>
            <person name="Chanderbali A."/>
        </authorList>
    </citation>
    <scope>NUCLEOTIDE SEQUENCE [LARGE SCALE GENOMIC DNA]</scope>
    <source>
        <strain evidence="3">LSX21</strain>
        <tissue evidence="3">Leaf</tissue>
    </source>
</reference>
<dbReference type="InterPro" id="IPR036312">
    <property type="entry name" value="Bifun_inhib/LTP/seed_sf"/>
</dbReference>
<dbReference type="EMBL" id="JBAMMX010000003">
    <property type="protein sequence ID" value="KAK6943579.1"/>
    <property type="molecule type" value="Genomic_DNA"/>
</dbReference>
<accession>A0AAN8W5D3</accession>
<organism evidence="3 4">
    <name type="scientific">Dillenia turbinata</name>
    <dbReference type="NCBI Taxonomy" id="194707"/>
    <lineage>
        <taxon>Eukaryota</taxon>
        <taxon>Viridiplantae</taxon>
        <taxon>Streptophyta</taxon>
        <taxon>Embryophyta</taxon>
        <taxon>Tracheophyta</taxon>
        <taxon>Spermatophyta</taxon>
        <taxon>Magnoliopsida</taxon>
        <taxon>eudicotyledons</taxon>
        <taxon>Gunneridae</taxon>
        <taxon>Pentapetalae</taxon>
        <taxon>Dilleniales</taxon>
        <taxon>Dilleniaceae</taxon>
        <taxon>Dillenia</taxon>
    </lineage>
</organism>
<name>A0AAN8W5D3_9MAGN</name>
<dbReference type="GO" id="GO:0009627">
    <property type="term" value="P:systemic acquired resistance"/>
    <property type="evidence" value="ECO:0007669"/>
    <property type="project" value="InterPro"/>
</dbReference>
<dbReference type="Proteomes" id="UP001370490">
    <property type="component" value="Unassembled WGS sequence"/>
</dbReference>
<dbReference type="PANTHER" id="PTHR33122:SF4">
    <property type="entry name" value="OS04G0415800 PROTEIN"/>
    <property type="match status" value="1"/>
</dbReference>
<proteinExistence type="predicted"/>
<comment type="caution">
    <text evidence="3">The sequence shown here is derived from an EMBL/GenBank/DDBJ whole genome shotgun (WGS) entry which is preliminary data.</text>
</comment>
<keyword evidence="1" id="KW-0732">Signal</keyword>
<dbReference type="GO" id="GO:0005504">
    <property type="term" value="F:fatty acid binding"/>
    <property type="evidence" value="ECO:0007669"/>
    <property type="project" value="InterPro"/>
</dbReference>
<dbReference type="PANTHER" id="PTHR33122">
    <property type="entry name" value="LIPID BINDING PROTEIN-RELATED"/>
    <property type="match status" value="1"/>
</dbReference>
<protein>
    <submittedName>
        <fullName evidence="3">Bifunctional inhibitor/plant lipid transfer protein/seed storage helical domain</fullName>
    </submittedName>
</protein>
<sequence>MGHTRTILSQAIILLLICLVTKVSGFATEQVPVLKKRILRRWEAADFQFKPTLVANLFGKTATYCEYGFIAPEQDKDVKGHGVFRIYDPSIDDYRCAPLCQWNLVLSPLVVGGFLGIASLDRANGAGGPCGASSPDSEVMKLIPCADAAQDSKAVPSASCCAQVKILGQSPSCLCAVMLSDTAKSSGVKPEIAITIPKRCNLANRPVGYKCGGKTKVVLEITPF</sequence>
<dbReference type="Gene3D" id="1.10.110.10">
    <property type="entry name" value="Plant lipid-transfer and hydrophobic proteins"/>
    <property type="match status" value="1"/>
</dbReference>
<feature type="signal peptide" evidence="1">
    <location>
        <begin position="1"/>
        <end position="25"/>
    </location>
</feature>
<dbReference type="CDD" id="cd00010">
    <property type="entry name" value="AAI_LTSS"/>
    <property type="match status" value="1"/>
</dbReference>
<feature type="domain" description="Bifunctional inhibitor/plant lipid transfer protein/seed storage helical" evidence="2">
    <location>
        <begin position="126"/>
        <end position="207"/>
    </location>
</feature>
<dbReference type="Pfam" id="PF14368">
    <property type="entry name" value="LTP_2"/>
    <property type="match status" value="1"/>
</dbReference>
<gene>
    <name evidence="3" type="ORF">RJ641_024681</name>
</gene>
<evidence type="ECO:0000259" key="2">
    <source>
        <dbReference type="Pfam" id="PF14368"/>
    </source>
</evidence>
<feature type="chain" id="PRO_5042933179" evidence="1">
    <location>
        <begin position="26"/>
        <end position="224"/>
    </location>
</feature>
<dbReference type="SUPFAM" id="SSF47699">
    <property type="entry name" value="Bifunctional inhibitor/lipid-transfer protein/seed storage 2S albumin"/>
    <property type="match status" value="1"/>
</dbReference>
<keyword evidence="4" id="KW-1185">Reference proteome</keyword>